<reference evidence="2" key="1">
    <citation type="journal article" date="2022" name="IScience">
        <title>Evolution of zygomycete secretomes and the origins of terrestrial fungal ecologies.</title>
        <authorList>
            <person name="Chang Y."/>
            <person name="Wang Y."/>
            <person name="Mondo S."/>
            <person name="Ahrendt S."/>
            <person name="Andreopoulos W."/>
            <person name="Barry K."/>
            <person name="Beard J."/>
            <person name="Benny G.L."/>
            <person name="Blankenship S."/>
            <person name="Bonito G."/>
            <person name="Cuomo C."/>
            <person name="Desiro A."/>
            <person name="Gervers K.A."/>
            <person name="Hundley H."/>
            <person name="Kuo A."/>
            <person name="LaButti K."/>
            <person name="Lang B.F."/>
            <person name="Lipzen A."/>
            <person name="O'Donnell K."/>
            <person name="Pangilinan J."/>
            <person name="Reynolds N."/>
            <person name="Sandor L."/>
            <person name="Smith M.E."/>
            <person name="Tsang A."/>
            <person name="Grigoriev I.V."/>
            <person name="Stajich J.E."/>
            <person name="Spatafora J.W."/>
        </authorList>
    </citation>
    <scope>NUCLEOTIDE SEQUENCE</scope>
    <source>
        <strain evidence="2">RSA 2281</strain>
    </source>
</reference>
<keyword evidence="1" id="KW-1133">Transmembrane helix</keyword>
<organism evidence="2 3">
    <name type="scientific">Phascolomyces articulosus</name>
    <dbReference type="NCBI Taxonomy" id="60185"/>
    <lineage>
        <taxon>Eukaryota</taxon>
        <taxon>Fungi</taxon>
        <taxon>Fungi incertae sedis</taxon>
        <taxon>Mucoromycota</taxon>
        <taxon>Mucoromycotina</taxon>
        <taxon>Mucoromycetes</taxon>
        <taxon>Mucorales</taxon>
        <taxon>Lichtheimiaceae</taxon>
        <taxon>Phascolomyces</taxon>
    </lineage>
</organism>
<evidence type="ECO:0000313" key="3">
    <source>
        <dbReference type="Proteomes" id="UP001209540"/>
    </source>
</evidence>
<accession>A0AAD5P9G0</accession>
<name>A0AAD5P9G0_9FUNG</name>
<keyword evidence="3" id="KW-1185">Reference proteome</keyword>
<gene>
    <name evidence="2" type="ORF">BDA99DRAFT_564204</name>
</gene>
<reference evidence="2" key="2">
    <citation type="submission" date="2023-02" db="EMBL/GenBank/DDBJ databases">
        <authorList>
            <consortium name="DOE Joint Genome Institute"/>
            <person name="Mondo S.J."/>
            <person name="Chang Y."/>
            <person name="Wang Y."/>
            <person name="Ahrendt S."/>
            <person name="Andreopoulos W."/>
            <person name="Barry K."/>
            <person name="Beard J."/>
            <person name="Benny G.L."/>
            <person name="Blankenship S."/>
            <person name="Bonito G."/>
            <person name="Cuomo C."/>
            <person name="Desiro A."/>
            <person name="Gervers K.A."/>
            <person name="Hundley H."/>
            <person name="Kuo A."/>
            <person name="LaButti K."/>
            <person name="Lang B.F."/>
            <person name="Lipzen A."/>
            <person name="O'Donnell K."/>
            <person name="Pangilinan J."/>
            <person name="Reynolds N."/>
            <person name="Sandor L."/>
            <person name="Smith M.W."/>
            <person name="Tsang A."/>
            <person name="Grigoriev I.V."/>
            <person name="Stajich J.E."/>
            <person name="Spatafora J.W."/>
        </authorList>
    </citation>
    <scope>NUCLEOTIDE SEQUENCE</scope>
    <source>
        <strain evidence="2">RSA 2281</strain>
    </source>
</reference>
<keyword evidence="1" id="KW-0812">Transmembrane</keyword>
<sequence length="93" mass="10349">MMGKDRHTEVPVAIPEKSKVLIRFIKFFATVAASTIKILMTRDISSVRRKSNTTSLAPNIVNPVIERLNEGKHMTTITDEGLMSVLGSIDHDQ</sequence>
<evidence type="ECO:0000256" key="1">
    <source>
        <dbReference type="SAM" id="Phobius"/>
    </source>
</evidence>
<feature type="transmembrane region" description="Helical" evidence="1">
    <location>
        <begin position="20"/>
        <end position="40"/>
    </location>
</feature>
<protein>
    <submittedName>
        <fullName evidence="2">Uncharacterized protein</fullName>
    </submittedName>
</protein>
<proteinExistence type="predicted"/>
<dbReference type="Proteomes" id="UP001209540">
    <property type="component" value="Unassembled WGS sequence"/>
</dbReference>
<evidence type="ECO:0000313" key="2">
    <source>
        <dbReference type="EMBL" id="KAI9250235.1"/>
    </source>
</evidence>
<dbReference type="EMBL" id="JAIXMP010000033">
    <property type="protein sequence ID" value="KAI9250235.1"/>
    <property type="molecule type" value="Genomic_DNA"/>
</dbReference>
<comment type="caution">
    <text evidence="2">The sequence shown here is derived from an EMBL/GenBank/DDBJ whole genome shotgun (WGS) entry which is preliminary data.</text>
</comment>
<keyword evidence="1" id="KW-0472">Membrane</keyword>
<dbReference type="AlphaFoldDB" id="A0AAD5P9G0"/>